<dbReference type="AlphaFoldDB" id="A0A3D8YD48"/>
<gene>
    <name evidence="7" type="ORF">DSL64_08975</name>
</gene>
<dbReference type="OrthoDB" id="9814143at2"/>
<evidence type="ECO:0000256" key="4">
    <source>
        <dbReference type="ARBA" id="ARBA00023136"/>
    </source>
</evidence>
<evidence type="ECO:0000313" key="7">
    <source>
        <dbReference type="EMBL" id="REA62384.1"/>
    </source>
</evidence>
<dbReference type="InterPro" id="IPR010432">
    <property type="entry name" value="RDD"/>
</dbReference>
<evidence type="ECO:0000313" key="8">
    <source>
        <dbReference type="Proteomes" id="UP000256373"/>
    </source>
</evidence>
<dbReference type="RefSeq" id="WP_115830405.1">
    <property type="nucleotide sequence ID" value="NZ_QNUL01000005.1"/>
</dbReference>
<proteinExistence type="predicted"/>
<reference evidence="7 8" key="1">
    <citation type="submission" date="2018-07" db="EMBL/GenBank/DDBJ databases">
        <title>Dyadobacter roseus sp. nov., isolated from rose rhizosphere soil.</title>
        <authorList>
            <person name="Chen L."/>
        </authorList>
    </citation>
    <scope>NUCLEOTIDE SEQUENCE [LARGE SCALE GENOMIC DNA]</scope>
    <source>
        <strain evidence="7 8">RS19</strain>
    </source>
</reference>
<comment type="caution">
    <text evidence="7">The sequence shown here is derived from an EMBL/GenBank/DDBJ whole genome shotgun (WGS) entry which is preliminary data.</text>
</comment>
<dbReference type="Pfam" id="PF06271">
    <property type="entry name" value="RDD"/>
    <property type="match status" value="1"/>
</dbReference>
<keyword evidence="3 5" id="KW-1133">Transmembrane helix</keyword>
<evidence type="ECO:0000256" key="3">
    <source>
        <dbReference type="ARBA" id="ARBA00022989"/>
    </source>
</evidence>
<feature type="transmembrane region" description="Helical" evidence="5">
    <location>
        <begin position="109"/>
        <end position="130"/>
    </location>
</feature>
<dbReference type="PANTHER" id="PTHR38480:SF1">
    <property type="entry name" value="SLR0254 PROTEIN"/>
    <property type="match status" value="1"/>
</dbReference>
<comment type="subcellular location">
    <subcellularLocation>
        <location evidence="1">Membrane</location>
        <topology evidence="1">Multi-pass membrane protein</topology>
    </subcellularLocation>
</comment>
<evidence type="ECO:0000256" key="2">
    <source>
        <dbReference type="ARBA" id="ARBA00022692"/>
    </source>
</evidence>
<accession>A0A3D8YD48</accession>
<keyword evidence="8" id="KW-1185">Reference proteome</keyword>
<feature type="transmembrane region" description="Helical" evidence="5">
    <location>
        <begin position="57"/>
        <end position="78"/>
    </location>
</feature>
<evidence type="ECO:0000256" key="5">
    <source>
        <dbReference type="SAM" id="Phobius"/>
    </source>
</evidence>
<keyword evidence="4 5" id="KW-0472">Membrane</keyword>
<organism evidence="7 8">
    <name type="scientific">Dyadobacter luteus</name>
    <dbReference type="NCBI Taxonomy" id="2259619"/>
    <lineage>
        <taxon>Bacteria</taxon>
        <taxon>Pseudomonadati</taxon>
        <taxon>Bacteroidota</taxon>
        <taxon>Cytophagia</taxon>
        <taxon>Cytophagales</taxon>
        <taxon>Spirosomataceae</taxon>
        <taxon>Dyadobacter</taxon>
    </lineage>
</organism>
<name>A0A3D8YD48_9BACT</name>
<evidence type="ECO:0000256" key="1">
    <source>
        <dbReference type="ARBA" id="ARBA00004141"/>
    </source>
</evidence>
<dbReference type="PANTHER" id="PTHR38480">
    <property type="entry name" value="SLR0254 PROTEIN"/>
    <property type="match status" value="1"/>
</dbReference>
<sequence>MSLQIDTAQNVGVDYEIASIGDRILAQLIDYAIYFGWILTVTGLKASIFADSFSQTWMLTGLIMLPIMLYPLVCEYFLDGQTVGKMALKIKVIRLDGNKATLSAYLLRWLLAIIDVTIFSGVVGILTIAITGKGQRLGDLAAGTAVIKTQASISLEHIITPALADNYKPRYPEVVQLSDNDIRTLKKVLASNNEQLMETSMHKIESLLGIHSLDTGDNFLRQIISDFDYYAHIQSA</sequence>
<feature type="domain" description="RDD" evidence="6">
    <location>
        <begin position="18"/>
        <end position="143"/>
    </location>
</feature>
<protein>
    <submittedName>
        <fullName evidence="7">RDD family protein</fullName>
    </submittedName>
</protein>
<keyword evidence="2 5" id="KW-0812">Transmembrane</keyword>
<evidence type="ECO:0000259" key="6">
    <source>
        <dbReference type="Pfam" id="PF06271"/>
    </source>
</evidence>
<dbReference type="EMBL" id="QNUL01000005">
    <property type="protein sequence ID" value="REA62384.1"/>
    <property type="molecule type" value="Genomic_DNA"/>
</dbReference>
<dbReference type="Proteomes" id="UP000256373">
    <property type="component" value="Unassembled WGS sequence"/>
</dbReference>
<dbReference type="GO" id="GO:0016020">
    <property type="term" value="C:membrane"/>
    <property type="evidence" value="ECO:0007669"/>
    <property type="project" value="UniProtKB-SubCell"/>
</dbReference>